<dbReference type="Gene3D" id="1.10.510.10">
    <property type="entry name" value="Transferase(Phosphotransferase) domain 1"/>
    <property type="match status" value="1"/>
</dbReference>
<dbReference type="InterPro" id="IPR008271">
    <property type="entry name" value="Ser/Thr_kinase_AS"/>
</dbReference>
<feature type="region of interest" description="Disordered" evidence="5">
    <location>
        <begin position="412"/>
        <end position="535"/>
    </location>
</feature>
<dbReference type="RefSeq" id="WP_146962743.1">
    <property type="nucleotide sequence ID" value="NZ_CP042467.1"/>
</dbReference>
<feature type="compositionally biased region" description="Basic and acidic residues" evidence="5">
    <location>
        <begin position="421"/>
        <end position="442"/>
    </location>
</feature>
<evidence type="ECO:0000313" key="8">
    <source>
        <dbReference type="Proteomes" id="UP000321595"/>
    </source>
</evidence>
<accession>A0A5B8XV64</accession>
<dbReference type="InterPro" id="IPR000719">
    <property type="entry name" value="Prot_kinase_dom"/>
</dbReference>
<evidence type="ECO:0000256" key="5">
    <source>
        <dbReference type="SAM" id="MobiDB-lite"/>
    </source>
</evidence>
<keyword evidence="1" id="KW-0808">Transferase</keyword>
<organism evidence="7 8">
    <name type="scientific">Microvenator marinus</name>
    <dbReference type="NCBI Taxonomy" id="2600177"/>
    <lineage>
        <taxon>Bacteria</taxon>
        <taxon>Deltaproteobacteria</taxon>
        <taxon>Bradymonadales</taxon>
        <taxon>Microvenatoraceae</taxon>
        <taxon>Microvenator</taxon>
    </lineage>
</organism>
<dbReference type="OrthoDB" id="9779541at2"/>
<name>A0A5B8XV64_9DELT</name>
<evidence type="ECO:0000256" key="1">
    <source>
        <dbReference type="ARBA" id="ARBA00022679"/>
    </source>
</evidence>
<dbReference type="PROSITE" id="PS50011">
    <property type="entry name" value="PROTEIN_KINASE_DOM"/>
    <property type="match status" value="1"/>
</dbReference>
<dbReference type="PANTHER" id="PTHR43289">
    <property type="entry name" value="MITOGEN-ACTIVATED PROTEIN KINASE KINASE KINASE 20-RELATED"/>
    <property type="match status" value="1"/>
</dbReference>
<evidence type="ECO:0000259" key="6">
    <source>
        <dbReference type="PROSITE" id="PS50011"/>
    </source>
</evidence>
<proteinExistence type="predicted"/>
<feature type="domain" description="Protein kinase" evidence="6">
    <location>
        <begin position="48"/>
        <end position="315"/>
    </location>
</feature>
<gene>
    <name evidence="7" type="ORF">FRD01_20175</name>
</gene>
<dbReference type="SUPFAM" id="SSF56112">
    <property type="entry name" value="Protein kinase-like (PK-like)"/>
    <property type="match status" value="1"/>
</dbReference>
<keyword evidence="4" id="KW-0067">ATP-binding</keyword>
<keyword evidence="3 7" id="KW-0418">Kinase</keyword>
<dbReference type="KEGG" id="bbae:FRD01_20175"/>
<evidence type="ECO:0000256" key="2">
    <source>
        <dbReference type="ARBA" id="ARBA00022741"/>
    </source>
</evidence>
<dbReference type="InterPro" id="IPR011009">
    <property type="entry name" value="Kinase-like_dom_sf"/>
</dbReference>
<dbReference type="Proteomes" id="UP000321595">
    <property type="component" value="Chromosome"/>
</dbReference>
<dbReference type="SMART" id="SM00220">
    <property type="entry name" value="S_TKc"/>
    <property type="match status" value="1"/>
</dbReference>
<dbReference type="CDD" id="cd14014">
    <property type="entry name" value="STKc_PknB_like"/>
    <property type="match status" value="1"/>
</dbReference>
<dbReference type="PROSITE" id="PS00108">
    <property type="entry name" value="PROTEIN_KINASE_ST"/>
    <property type="match status" value="1"/>
</dbReference>
<dbReference type="PANTHER" id="PTHR43289:SF6">
    <property type="entry name" value="SERINE_THREONINE-PROTEIN KINASE NEKL-3"/>
    <property type="match status" value="1"/>
</dbReference>
<feature type="compositionally biased region" description="Basic and acidic residues" evidence="5">
    <location>
        <begin position="450"/>
        <end position="484"/>
    </location>
</feature>
<feature type="compositionally biased region" description="Basic and acidic residues" evidence="5">
    <location>
        <begin position="496"/>
        <end position="535"/>
    </location>
</feature>
<reference evidence="7 8" key="1">
    <citation type="submission" date="2019-08" db="EMBL/GenBank/DDBJ databases">
        <authorList>
            <person name="Liang Q."/>
        </authorList>
    </citation>
    <scope>NUCLEOTIDE SEQUENCE [LARGE SCALE GENOMIC DNA]</scope>
    <source>
        <strain evidence="7 8">V1718</strain>
    </source>
</reference>
<dbReference type="AlphaFoldDB" id="A0A5B8XV64"/>
<dbReference type="EMBL" id="CP042467">
    <property type="protein sequence ID" value="QED29510.1"/>
    <property type="molecule type" value="Genomic_DNA"/>
</dbReference>
<evidence type="ECO:0000313" key="7">
    <source>
        <dbReference type="EMBL" id="QED29510.1"/>
    </source>
</evidence>
<dbReference type="GO" id="GO:0005524">
    <property type="term" value="F:ATP binding"/>
    <property type="evidence" value="ECO:0007669"/>
    <property type="project" value="UniProtKB-KW"/>
</dbReference>
<protein>
    <submittedName>
        <fullName evidence="7">Protein kinase</fullName>
    </submittedName>
</protein>
<sequence>MAVCPKCGHRGGDVASPCPNDDHYLVPESAISPHKNDKNLGRLIGGKYIVTSLISEGGMGAVYRAIQTPVDREVALKVLKAELESSAEGAERFLREARAVSRLSHPNIITLFDFGVDAGQPFMAMEYAPGVSLGKWLESTTLSLDRIIHVITQTASALAEAHNQGIVHRDLKPENIIVIRSGNDPDFVKLLDFGIARLVNATATRGLTREGEVYGTPHYMAPEQAKGEANIGPPADVYSIGIMLYQLLCAKMPFDAPTPLAVLYQHLHEPLPAIAARPGVVVSPELERIIRTATQKSVQDRYQTASELLGALQNLKNPTRAPALAEELFADFGGTIPGATPLASTQNHPALQSSAIPVHDPDPSIELPPEPHVEEGVSKALIGLVAALMLAVIGGVAYLALDTFSGQATTEPVDVVQNPPVEKKTPPQPEKTEPEKVAEVPKVEPVAVQEPEKVEPEKVEPEKVEPEKAEPEKTAELAKPEPKTKVAASTKTKVKKVSEPKVEKTEPAKVEEPVEAEKKVEPMKFKPVGDPRKWN</sequence>
<dbReference type="Pfam" id="PF00069">
    <property type="entry name" value="Pkinase"/>
    <property type="match status" value="1"/>
</dbReference>
<evidence type="ECO:0000256" key="4">
    <source>
        <dbReference type="ARBA" id="ARBA00022840"/>
    </source>
</evidence>
<dbReference type="GO" id="GO:0004674">
    <property type="term" value="F:protein serine/threonine kinase activity"/>
    <property type="evidence" value="ECO:0007669"/>
    <property type="project" value="TreeGrafter"/>
</dbReference>
<evidence type="ECO:0000256" key="3">
    <source>
        <dbReference type="ARBA" id="ARBA00022777"/>
    </source>
</evidence>
<keyword evidence="8" id="KW-1185">Reference proteome</keyword>
<keyword evidence="2" id="KW-0547">Nucleotide-binding</keyword>
<dbReference type="Gene3D" id="3.30.200.20">
    <property type="entry name" value="Phosphorylase Kinase, domain 1"/>
    <property type="match status" value="1"/>
</dbReference>